<evidence type="ECO:0000256" key="1">
    <source>
        <dbReference type="SAM" id="Phobius"/>
    </source>
</evidence>
<keyword evidence="1" id="KW-0812">Transmembrane</keyword>
<keyword evidence="3" id="KW-1185">Reference proteome</keyword>
<accession>A0A2A2KB14</accession>
<protein>
    <submittedName>
        <fullName evidence="2">Uncharacterized protein</fullName>
    </submittedName>
</protein>
<dbReference type="STRING" id="2018661.A0A2A2KB14"/>
<organism evidence="2 3">
    <name type="scientific">Diploscapter pachys</name>
    <dbReference type="NCBI Taxonomy" id="2018661"/>
    <lineage>
        <taxon>Eukaryota</taxon>
        <taxon>Metazoa</taxon>
        <taxon>Ecdysozoa</taxon>
        <taxon>Nematoda</taxon>
        <taxon>Chromadorea</taxon>
        <taxon>Rhabditida</taxon>
        <taxon>Rhabditina</taxon>
        <taxon>Rhabditomorpha</taxon>
        <taxon>Rhabditoidea</taxon>
        <taxon>Rhabditidae</taxon>
        <taxon>Diploscapter</taxon>
    </lineage>
</organism>
<gene>
    <name evidence="2" type="ORF">WR25_07330</name>
</gene>
<dbReference type="EMBL" id="LIAE01009124">
    <property type="protein sequence ID" value="PAV71127.1"/>
    <property type="molecule type" value="Genomic_DNA"/>
</dbReference>
<evidence type="ECO:0000313" key="2">
    <source>
        <dbReference type="EMBL" id="PAV71127.1"/>
    </source>
</evidence>
<evidence type="ECO:0000313" key="3">
    <source>
        <dbReference type="Proteomes" id="UP000218231"/>
    </source>
</evidence>
<feature type="transmembrane region" description="Helical" evidence="1">
    <location>
        <begin position="37"/>
        <end position="57"/>
    </location>
</feature>
<dbReference type="AlphaFoldDB" id="A0A2A2KB14"/>
<sequence length="110" mass="12821">MSQHSSLLNRECMTYELNSFERADDDPIFITKKTGKIVFWTGICVSLIGGAGYVYTISELVYRSHKKLAEKHHRKLEVQIANRKKPYEIERKKTLEAERAKSTLAENQRF</sequence>
<name>A0A2A2KB14_9BILA</name>
<dbReference type="Proteomes" id="UP000218231">
    <property type="component" value="Unassembled WGS sequence"/>
</dbReference>
<proteinExistence type="predicted"/>
<keyword evidence="1" id="KW-1133">Transmembrane helix</keyword>
<keyword evidence="1" id="KW-0472">Membrane</keyword>
<reference evidence="2 3" key="1">
    <citation type="journal article" date="2017" name="Curr. Biol.">
        <title>Genome architecture and evolution of a unichromosomal asexual nematode.</title>
        <authorList>
            <person name="Fradin H."/>
            <person name="Zegar C."/>
            <person name="Gutwein M."/>
            <person name="Lucas J."/>
            <person name="Kovtun M."/>
            <person name="Corcoran D."/>
            <person name="Baugh L.R."/>
            <person name="Kiontke K."/>
            <person name="Gunsalus K."/>
            <person name="Fitch D.H."/>
            <person name="Piano F."/>
        </authorList>
    </citation>
    <scope>NUCLEOTIDE SEQUENCE [LARGE SCALE GENOMIC DNA]</scope>
    <source>
        <strain evidence="2">PF1309</strain>
    </source>
</reference>
<comment type="caution">
    <text evidence="2">The sequence shown here is derived from an EMBL/GenBank/DDBJ whole genome shotgun (WGS) entry which is preliminary data.</text>
</comment>